<dbReference type="Pfam" id="PF00953">
    <property type="entry name" value="Glycos_transf_4"/>
    <property type="match status" value="1"/>
</dbReference>
<name>A0A411HIM4_9GAMM</name>
<evidence type="ECO:0000256" key="2">
    <source>
        <dbReference type="ARBA" id="ARBA00022475"/>
    </source>
</evidence>
<dbReference type="CDD" id="cd06854">
    <property type="entry name" value="GT_WbpL_WbcO_like"/>
    <property type="match status" value="1"/>
</dbReference>
<dbReference type="GO" id="GO:0071555">
    <property type="term" value="P:cell wall organization"/>
    <property type="evidence" value="ECO:0007669"/>
    <property type="project" value="TreeGrafter"/>
</dbReference>
<evidence type="ECO:0000256" key="7">
    <source>
        <dbReference type="PIRSR" id="PIRSR600715-1"/>
    </source>
</evidence>
<feature type="transmembrane region" description="Helical" evidence="8">
    <location>
        <begin position="365"/>
        <end position="383"/>
    </location>
</feature>
<reference evidence="9 10" key="1">
    <citation type="submission" date="2019-01" db="EMBL/GenBank/DDBJ databases">
        <title>Pseudolysobacter antarctica gen. nov., sp. nov., isolated from Fildes Peninsula, Antarctica.</title>
        <authorList>
            <person name="Wei Z."/>
            <person name="Peng F."/>
        </authorList>
    </citation>
    <scope>NUCLEOTIDE SEQUENCE [LARGE SCALE GENOMIC DNA]</scope>
    <source>
        <strain evidence="9 10">AQ6-296</strain>
    </source>
</reference>
<feature type="transmembrane region" description="Helical" evidence="8">
    <location>
        <begin position="115"/>
        <end position="134"/>
    </location>
</feature>
<dbReference type="EMBL" id="CP035704">
    <property type="protein sequence ID" value="QBB70355.1"/>
    <property type="molecule type" value="Genomic_DNA"/>
</dbReference>
<comment type="cofactor">
    <cofactor evidence="7">
        <name>Mg(2+)</name>
        <dbReference type="ChEBI" id="CHEBI:18420"/>
    </cofactor>
</comment>
<keyword evidence="7" id="KW-0460">Magnesium</keyword>
<evidence type="ECO:0000256" key="6">
    <source>
        <dbReference type="ARBA" id="ARBA00023136"/>
    </source>
</evidence>
<feature type="binding site" evidence="7">
    <location>
        <position position="231"/>
    </location>
    <ligand>
        <name>Mg(2+)</name>
        <dbReference type="ChEBI" id="CHEBI:18420"/>
    </ligand>
</feature>
<proteinExistence type="predicted"/>
<feature type="transmembrane region" description="Helical" evidence="8">
    <location>
        <begin position="58"/>
        <end position="77"/>
    </location>
</feature>
<dbReference type="RefSeq" id="WP_129832614.1">
    <property type="nucleotide sequence ID" value="NZ_CP035704.1"/>
</dbReference>
<feature type="transmembrane region" description="Helical" evidence="8">
    <location>
        <begin position="205"/>
        <end position="222"/>
    </location>
</feature>
<evidence type="ECO:0000256" key="1">
    <source>
        <dbReference type="ARBA" id="ARBA00004651"/>
    </source>
</evidence>
<comment type="subcellular location">
    <subcellularLocation>
        <location evidence="1">Cell membrane</location>
        <topology evidence="1">Multi-pass membrane protein</topology>
    </subcellularLocation>
</comment>
<dbReference type="Proteomes" id="UP000291562">
    <property type="component" value="Chromosome"/>
</dbReference>
<feature type="transmembrane region" description="Helical" evidence="8">
    <location>
        <begin position="254"/>
        <end position="275"/>
    </location>
</feature>
<feature type="binding site" evidence="7">
    <location>
        <position position="171"/>
    </location>
    <ligand>
        <name>Mg(2+)</name>
        <dbReference type="ChEBI" id="CHEBI:18420"/>
    </ligand>
</feature>
<keyword evidence="10" id="KW-1185">Reference proteome</keyword>
<evidence type="ECO:0000313" key="9">
    <source>
        <dbReference type="EMBL" id="QBB70355.1"/>
    </source>
</evidence>
<feature type="transmembrane region" description="Helical" evidence="8">
    <location>
        <begin position="306"/>
        <end position="325"/>
    </location>
</feature>
<dbReference type="OrthoDB" id="9783652at2"/>
<gene>
    <name evidence="9" type="ORF">ELE36_08240</name>
</gene>
<dbReference type="GO" id="GO:0009103">
    <property type="term" value="P:lipopolysaccharide biosynthetic process"/>
    <property type="evidence" value="ECO:0007669"/>
    <property type="project" value="TreeGrafter"/>
</dbReference>
<dbReference type="PANTHER" id="PTHR22926:SF3">
    <property type="entry name" value="UNDECAPRENYL-PHOSPHATE ALPHA-N-ACETYLGLUCOSAMINYL 1-PHOSPHATE TRANSFERASE"/>
    <property type="match status" value="1"/>
</dbReference>
<feature type="transmembrane region" description="Helical" evidence="8">
    <location>
        <begin position="83"/>
        <end position="103"/>
    </location>
</feature>
<dbReference type="PANTHER" id="PTHR22926">
    <property type="entry name" value="PHOSPHO-N-ACETYLMURAMOYL-PENTAPEPTIDE-TRANSFERASE"/>
    <property type="match status" value="1"/>
</dbReference>
<evidence type="ECO:0000256" key="3">
    <source>
        <dbReference type="ARBA" id="ARBA00022679"/>
    </source>
</evidence>
<dbReference type="GO" id="GO:0005886">
    <property type="term" value="C:plasma membrane"/>
    <property type="evidence" value="ECO:0007669"/>
    <property type="project" value="UniProtKB-SubCell"/>
</dbReference>
<evidence type="ECO:0000256" key="5">
    <source>
        <dbReference type="ARBA" id="ARBA00022989"/>
    </source>
</evidence>
<evidence type="ECO:0000256" key="4">
    <source>
        <dbReference type="ARBA" id="ARBA00022692"/>
    </source>
</evidence>
<keyword evidence="4 8" id="KW-0812">Transmembrane</keyword>
<keyword evidence="5 8" id="KW-1133">Transmembrane helix</keyword>
<keyword evidence="6 8" id="KW-0472">Membrane</keyword>
<evidence type="ECO:0000256" key="8">
    <source>
        <dbReference type="SAM" id="Phobius"/>
    </source>
</evidence>
<dbReference type="InterPro" id="IPR000715">
    <property type="entry name" value="Glycosyl_transferase_4"/>
</dbReference>
<keyword evidence="2" id="KW-1003">Cell membrane</keyword>
<accession>A0A411HIM4</accession>
<sequence>MPIDISGFSFLRAAIVLPALAWLISAAAVWLSIRYAHARRLIDQPGQRRSHTIPTPRGGGIGIVIAVLLCFCLPMLFSSQQSSRIFGCSVAIALVMVATIGWIDDHRPLSARFRIVVHFLAALVLLILPLLFMPKTAPAGGFDFDMTLALIAACLIAILATLIVWSINLHNFMDGINGLLACQAIFVFVALALACVSAGRTAVAWQLFVLAAATLGFLPFNFPRARIFMGDVGSGALGLLIAIALWLAAGSAHLAPFTGVIACSAFVTDATCTLLSRMLRGRRWYSAHREHLYQWMARTGMSHARVVACYMAWNICVVAPLVLWVNRPPSMSHGYANATDNLGVAALRDVEILQQLNDPGQIEAVIVYALAIALWIFGKRWCLHKMKSSQHRHATA</sequence>
<dbReference type="GO" id="GO:0044038">
    <property type="term" value="P:cell wall macromolecule biosynthetic process"/>
    <property type="evidence" value="ECO:0007669"/>
    <property type="project" value="TreeGrafter"/>
</dbReference>
<feature type="transmembrane region" description="Helical" evidence="8">
    <location>
        <begin position="229"/>
        <end position="248"/>
    </location>
</feature>
<keyword evidence="3 9" id="KW-0808">Transferase</keyword>
<dbReference type="GO" id="GO:0016780">
    <property type="term" value="F:phosphotransferase activity, for other substituted phosphate groups"/>
    <property type="evidence" value="ECO:0007669"/>
    <property type="project" value="InterPro"/>
</dbReference>
<dbReference type="AlphaFoldDB" id="A0A411HIM4"/>
<protein>
    <submittedName>
        <fullName evidence="9">Glycosyltransferase family 4 protein</fullName>
    </submittedName>
</protein>
<dbReference type="GO" id="GO:0046872">
    <property type="term" value="F:metal ion binding"/>
    <property type="evidence" value="ECO:0007669"/>
    <property type="project" value="UniProtKB-KW"/>
</dbReference>
<evidence type="ECO:0000313" key="10">
    <source>
        <dbReference type="Proteomes" id="UP000291562"/>
    </source>
</evidence>
<feature type="transmembrane region" description="Helical" evidence="8">
    <location>
        <begin position="179"/>
        <end position="199"/>
    </location>
</feature>
<keyword evidence="7" id="KW-0479">Metal-binding</keyword>
<feature type="transmembrane region" description="Helical" evidence="8">
    <location>
        <begin position="146"/>
        <end position="167"/>
    </location>
</feature>
<organism evidence="9 10">
    <name type="scientific">Pseudolysobacter antarcticus</name>
    <dbReference type="NCBI Taxonomy" id="2511995"/>
    <lineage>
        <taxon>Bacteria</taxon>
        <taxon>Pseudomonadati</taxon>
        <taxon>Pseudomonadota</taxon>
        <taxon>Gammaproteobacteria</taxon>
        <taxon>Lysobacterales</taxon>
        <taxon>Rhodanobacteraceae</taxon>
        <taxon>Pseudolysobacter</taxon>
    </lineage>
</organism>
<feature type="transmembrane region" description="Helical" evidence="8">
    <location>
        <begin position="15"/>
        <end position="37"/>
    </location>
</feature>
<dbReference type="KEGG" id="xbc:ELE36_08240"/>